<evidence type="ECO:0000256" key="1">
    <source>
        <dbReference type="ARBA" id="ARBA00004141"/>
    </source>
</evidence>
<proteinExistence type="inferred from homology"/>
<evidence type="ECO:0000256" key="6">
    <source>
        <dbReference type="ARBA" id="ARBA00022989"/>
    </source>
</evidence>
<keyword evidence="11" id="KW-1185">Reference proteome</keyword>
<accession>A0A5C6PN97</accession>
<feature type="region of interest" description="Disordered" evidence="8">
    <location>
        <begin position="207"/>
        <end position="228"/>
    </location>
</feature>
<feature type="compositionally biased region" description="Basic and acidic residues" evidence="8">
    <location>
        <begin position="211"/>
        <end position="228"/>
    </location>
</feature>
<evidence type="ECO:0000256" key="7">
    <source>
        <dbReference type="ARBA" id="ARBA00023136"/>
    </source>
</evidence>
<evidence type="ECO:0000256" key="8">
    <source>
        <dbReference type="SAM" id="MobiDB-lite"/>
    </source>
</evidence>
<keyword evidence="5" id="KW-0653">Protein transport</keyword>
<dbReference type="InterPro" id="IPR036259">
    <property type="entry name" value="MFS_trans_sf"/>
</dbReference>
<dbReference type="Gene3D" id="1.20.1250.20">
    <property type="entry name" value="MFS general substrate transporter like domains"/>
    <property type="match status" value="1"/>
</dbReference>
<feature type="transmembrane region" description="Helical" evidence="9">
    <location>
        <begin position="165"/>
        <end position="188"/>
    </location>
</feature>
<dbReference type="InterPro" id="IPR000109">
    <property type="entry name" value="POT_fam"/>
</dbReference>
<keyword evidence="4" id="KW-0813">Transport</keyword>
<evidence type="ECO:0000256" key="2">
    <source>
        <dbReference type="ARBA" id="ARBA00005982"/>
    </source>
</evidence>
<keyword evidence="6 9" id="KW-1133">Transmembrane helix</keyword>
<comment type="caution">
    <text evidence="10">The sequence shown here is derived from an EMBL/GenBank/DDBJ whole genome shotgun (WGS) entry which is preliminary data.</text>
</comment>
<dbReference type="AlphaFoldDB" id="A0A5C6PN97"/>
<keyword evidence="7 9" id="KW-0472">Membrane</keyword>
<evidence type="ECO:0000256" key="5">
    <source>
        <dbReference type="ARBA" id="ARBA00022856"/>
    </source>
</evidence>
<gene>
    <name evidence="10" type="ORF">D4764_01G0001810</name>
</gene>
<dbReference type="EMBL" id="RHFK02000001">
    <property type="protein sequence ID" value="TWW80366.1"/>
    <property type="molecule type" value="Genomic_DNA"/>
</dbReference>
<dbReference type="GO" id="GO:0015833">
    <property type="term" value="P:peptide transport"/>
    <property type="evidence" value="ECO:0007669"/>
    <property type="project" value="UniProtKB-KW"/>
</dbReference>
<protein>
    <submittedName>
        <fullName evidence="10">Solute carrier family 15 member 2</fullName>
    </submittedName>
</protein>
<reference evidence="10 11" key="1">
    <citation type="submission" date="2019-04" db="EMBL/GenBank/DDBJ databases">
        <title>Chromosome genome assembly for Takifugu flavidus.</title>
        <authorList>
            <person name="Xiao S."/>
        </authorList>
    </citation>
    <scope>NUCLEOTIDE SEQUENCE [LARGE SCALE GENOMIC DNA]</scope>
    <source>
        <strain evidence="10">HTHZ2018</strain>
        <tissue evidence="10">Muscle</tissue>
    </source>
</reference>
<dbReference type="Pfam" id="PF00854">
    <property type="entry name" value="PTR2"/>
    <property type="match status" value="1"/>
</dbReference>
<sequence>MRRFFNTLPEVIDLTVGDVTFKVGPGQMSPNMTVERSRYSEVQCSLGSKPCSPLDLGLLDFGASYTVMLIKVKKSPKEADSVVPHKMEDVKANDIHIAFQIPQYALMTAGEVMFSITGLEFSYSQAPATMKSVLQAGWLLTVAFGNVIVLIVAEGAGLEQWIEFLLFACLLLGVCIIFSIMAHFYTYVDPDQMVKLYVGNSDKIDDDDANETGRKRNDMALKETSTKM</sequence>
<feature type="transmembrane region" description="Helical" evidence="9">
    <location>
        <begin position="133"/>
        <end position="153"/>
    </location>
</feature>
<dbReference type="GO" id="GO:0016020">
    <property type="term" value="C:membrane"/>
    <property type="evidence" value="ECO:0007669"/>
    <property type="project" value="UniProtKB-SubCell"/>
</dbReference>
<evidence type="ECO:0000256" key="3">
    <source>
        <dbReference type="ARBA" id="ARBA00022692"/>
    </source>
</evidence>
<comment type="subcellular location">
    <subcellularLocation>
        <location evidence="1">Membrane</location>
        <topology evidence="1">Multi-pass membrane protein</topology>
    </subcellularLocation>
</comment>
<evidence type="ECO:0000256" key="9">
    <source>
        <dbReference type="SAM" id="Phobius"/>
    </source>
</evidence>
<keyword evidence="3 9" id="KW-0812">Transmembrane</keyword>
<evidence type="ECO:0000313" key="11">
    <source>
        <dbReference type="Proteomes" id="UP000324091"/>
    </source>
</evidence>
<dbReference type="GO" id="GO:0015293">
    <property type="term" value="F:symporter activity"/>
    <property type="evidence" value="ECO:0007669"/>
    <property type="project" value="UniProtKB-KW"/>
</dbReference>
<name>A0A5C6PN97_9TELE</name>
<dbReference type="PANTHER" id="PTHR11654">
    <property type="entry name" value="OLIGOPEPTIDE TRANSPORTER-RELATED"/>
    <property type="match status" value="1"/>
</dbReference>
<organism evidence="10 11">
    <name type="scientific">Takifugu flavidus</name>
    <name type="common">sansaifugu</name>
    <dbReference type="NCBI Taxonomy" id="433684"/>
    <lineage>
        <taxon>Eukaryota</taxon>
        <taxon>Metazoa</taxon>
        <taxon>Chordata</taxon>
        <taxon>Craniata</taxon>
        <taxon>Vertebrata</taxon>
        <taxon>Euteleostomi</taxon>
        <taxon>Actinopterygii</taxon>
        <taxon>Neopterygii</taxon>
        <taxon>Teleostei</taxon>
        <taxon>Neoteleostei</taxon>
        <taxon>Acanthomorphata</taxon>
        <taxon>Eupercaria</taxon>
        <taxon>Tetraodontiformes</taxon>
        <taxon>Tetradontoidea</taxon>
        <taxon>Tetraodontidae</taxon>
        <taxon>Takifugu</taxon>
    </lineage>
</organism>
<evidence type="ECO:0000256" key="4">
    <source>
        <dbReference type="ARBA" id="ARBA00022847"/>
    </source>
</evidence>
<evidence type="ECO:0000313" key="10">
    <source>
        <dbReference type="EMBL" id="TWW80366.1"/>
    </source>
</evidence>
<dbReference type="Proteomes" id="UP000324091">
    <property type="component" value="Chromosome 1"/>
</dbReference>
<comment type="similarity">
    <text evidence="2">Belongs to the major facilitator superfamily. Proton-dependent oligopeptide transporter (POT/PTR) (TC 2.A.17) family.</text>
</comment>
<keyword evidence="5" id="KW-0571">Peptide transport</keyword>
<keyword evidence="4" id="KW-0769">Symport</keyword>